<dbReference type="AlphaFoldDB" id="A0AAV4LTZ8"/>
<gene>
    <name evidence="1" type="ORF">BcabD6B2_19810</name>
</gene>
<keyword evidence="2" id="KW-1185">Reference proteome</keyword>
<dbReference type="RefSeq" id="XP_067714615.1">
    <property type="nucleotide sequence ID" value="XM_067858514.1"/>
</dbReference>
<accession>A0AAV4LTZ8</accession>
<dbReference type="Proteomes" id="UP001497744">
    <property type="component" value="Unassembled WGS sequence"/>
</dbReference>
<organism evidence="1 2">
    <name type="scientific">Babesia caballi</name>
    <dbReference type="NCBI Taxonomy" id="5871"/>
    <lineage>
        <taxon>Eukaryota</taxon>
        <taxon>Sar</taxon>
        <taxon>Alveolata</taxon>
        <taxon>Apicomplexa</taxon>
        <taxon>Aconoidasida</taxon>
        <taxon>Piroplasmida</taxon>
        <taxon>Babesiidae</taxon>
        <taxon>Babesia</taxon>
    </lineage>
</organism>
<dbReference type="EMBL" id="BPLF01000002">
    <property type="protein sequence ID" value="GIX62546.1"/>
    <property type="molecule type" value="Genomic_DNA"/>
</dbReference>
<name>A0AAV4LTZ8_BABCB</name>
<protein>
    <submittedName>
        <fullName evidence="1">PIG-L family deacetylase</fullName>
    </submittedName>
</protein>
<evidence type="ECO:0000313" key="1">
    <source>
        <dbReference type="EMBL" id="GIX62546.1"/>
    </source>
</evidence>
<proteinExistence type="predicted"/>
<dbReference type="GeneID" id="94194027"/>
<reference evidence="1 2" key="1">
    <citation type="submission" date="2021-06" db="EMBL/GenBank/DDBJ databases">
        <title>Genome sequence of Babesia caballi.</title>
        <authorList>
            <person name="Yamagishi J."/>
            <person name="Kidaka T."/>
            <person name="Ochi A."/>
        </authorList>
    </citation>
    <scope>NUCLEOTIDE SEQUENCE [LARGE SCALE GENOMIC DNA]</scope>
    <source>
        <strain evidence="1">USDA-D6B2</strain>
    </source>
</reference>
<comment type="caution">
    <text evidence="1">The sequence shown here is derived from an EMBL/GenBank/DDBJ whole genome shotgun (WGS) entry which is preliminary data.</text>
</comment>
<evidence type="ECO:0000313" key="2">
    <source>
        <dbReference type="Proteomes" id="UP001497744"/>
    </source>
</evidence>
<sequence>MVKTSIIGTSNNLFSPPTIRALPVHEGNTEVYERRGTKQYCSICLMATAAIIPLCISVVSRRVTHKSRKPNARSIKLIRTTVTNEFLKSLRNSAESAAGAISLKNGFGGAIISKSTNSRR</sequence>